<evidence type="ECO:0000313" key="2">
    <source>
        <dbReference type="Proteomes" id="UP000326557"/>
    </source>
</evidence>
<dbReference type="AlphaFoldDB" id="A0A5E7BXT9"/>
<proteinExistence type="predicted"/>
<accession>A0A5E7BXT9</accession>
<dbReference type="GO" id="GO:0008237">
    <property type="term" value="F:metallopeptidase activity"/>
    <property type="evidence" value="ECO:0007669"/>
    <property type="project" value="InterPro"/>
</dbReference>
<dbReference type="EMBL" id="CABVHP010000005">
    <property type="protein sequence ID" value="VVN97018.1"/>
    <property type="molecule type" value="Genomic_DNA"/>
</dbReference>
<dbReference type="Proteomes" id="UP000326557">
    <property type="component" value="Unassembled WGS sequence"/>
</dbReference>
<dbReference type="Gene3D" id="3.40.390.10">
    <property type="entry name" value="Collagenase (Catalytic Domain)"/>
    <property type="match status" value="1"/>
</dbReference>
<evidence type="ECO:0000313" key="1">
    <source>
        <dbReference type="EMBL" id="VVN97018.1"/>
    </source>
</evidence>
<organism evidence="1 2">
    <name type="scientific">Pseudomonas fluorescens</name>
    <dbReference type="NCBI Taxonomy" id="294"/>
    <lineage>
        <taxon>Bacteria</taxon>
        <taxon>Pseudomonadati</taxon>
        <taxon>Pseudomonadota</taxon>
        <taxon>Gammaproteobacteria</taxon>
        <taxon>Pseudomonadales</taxon>
        <taxon>Pseudomonadaceae</taxon>
        <taxon>Pseudomonas</taxon>
    </lineage>
</organism>
<name>A0A5E7BXT9_PSEFL</name>
<gene>
    <name evidence="1" type="ORF">PS704_02348</name>
</gene>
<dbReference type="InterPro" id="IPR024079">
    <property type="entry name" value="MetalloPept_cat_dom_sf"/>
</dbReference>
<sequence length="201" mass="23182">MESSVKNNKTNQAKNPVLLMVYIHDDLDGYDEGKLYDDHFAWLKTELEYISGRDVTIIFNSKSTSPGMTQYHYKNESVYNSGQGWKTMVKAFTSKVEETRPYDPDLNKFLLLTRHPINSSIAGAAIEKGQSGIALIFYYMAPAHEVGHMFGATHDDADVIYDGWWHDTIMKADWATTFRGNAYRFSDKNRENIRHYLDQFD</sequence>
<evidence type="ECO:0008006" key="3">
    <source>
        <dbReference type="Google" id="ProtNLM"/>
    </source>
</evidence>
<protein>
    <recommendedName>
        <fullName evidence="3">Metalloprotease</fullName>
    </recommendedName>
</protein>
<reference evidence="1 2" key="1">
    <citation type="submission" date="2019-09" db="EMBL/GenBank/DDBJ databases">
        <authorList>
            <person name="Chandra G."/>
            <person name="Truman W A."/>
        </authorList>
    </citation>
    <scope>NUCLEOTIDE SEQUENCE [LARGE SCALE GENOMIC DNA]</scope>
    <source>
        <strain evidence="1">PS704</strain>
    </source>
</reference>
<dbReference type="SUPFAM" id="SSF55486">
    <property type="entry name" value="Metalloproteases ('zincins'), catalytic domain"/>
    <property type="match status" value="1"/>
</dbReference>